<feature type="transmembrane region" description="Helical" evidence="8">
    <location>
        <begin position="348"/>
        <end position="372"/>
    </location>
</feature>
<evidence type="ECO:0000256" key="7">
    <source>
        <dbReference type="ARBA" id="ARBA00023177"/>
    </source>
</evidence>
<evidence type="ECO:0000256" key="4">
    <source>
        <dbReference type="ARBA" id="ARBA00022692"/>
    </source>
</evidence>
<evidence type="ECO:0000313" key="10">
    <source>
        <dbReference type="EMBL" id="NHO54819.1"/>
    </source>
</evidence>
<evidence type="ECO:0000256" key="6">
    <source>
        <dbReference type="ARBA" id="ARBA00023136"/>
    </source>
</evidence>
<feature type="transmembrane region" description="Helical" evidence="8">
    <location>
        <begin position="117"/>
        <end position="135"/>
    </location>
</feature>
<evidence type="ECO:0000256" key="3">
    <source>
        <dbReference type="ARBA" id="ARBA00022448"/>
    </source>
</evidence>
<dbReference type="GO" id="GO:0097272">
    <property type="term" value="P:ammonium homeostasis"/>
    <property type="evidence" value="ECO:0007669"/>
    <property type="project" value="TreeGrafter"/>
</dbReference>
<dbReference type="AlphaFoldDB" id="A0A967EJD5"/>
<reference evidence="10" key="1">
    <citation type="submission" date="2019-11" db="EMBL/GenBank/DDBJ databases">
        <title>Description of new Acetobacter species.</title>
        <authorList>
            <person name="Cleenwerck I."/>
            <person name="Sombolestani A.S."/>
        </authorList>
    </citation>
    <scope>NUCLEOTIDE SEQUENCE</scope>
    <source>
        <strain evidence="10">LMG 1626</strain>
    </source>
</reference>
<dbReference type="Gene3D" id="1.10.3430.10">
    <property type="entry name" value="Ammonium transporter AmtB like domains"/>
    <property type="match status" value="1"/>
</dbReference>
<comment type="similarity">
    <text evidence="2">Belongs to the ammonia transporter channel (TC 1.A.11.2) family.</text>
</comment>
<dbReference type="PANTHER" id="PTHR11730:SF6">
    <property type="entry name" value="AMMONIUM TRANSPORTER"/>
    <property type="match status" value="1"/>
</dbReference>
<accession>A0A967EJD5</accession>
<evidence type="ECO:0000313" key="11">
    <source>
        <dbReference type="Proteomes" id="UP000597459"/>
    </source>
</evidence>
<feature type="transmembrane region" description="Helical" evidence="8">
    <location>
        <begin position="12"/>
        <end position="33"/>
    </location>
</feature>
<sequence length="440" mass="46422">MFLEQVSTDSILSAFIYVISAVSVILVLVGLGMVDAGLVRAGNVLHTWVQKFVTCFVGGLAAFLFGDAIWQWQFYSAFGTPHPLRQALSDWWLGSAIMAAPAITLDPKLVAGADTQQVFSVFFVTFAMATVALVHSGTAERIRSAPLYAMAFVIGLILCPFAAWLTWGPLSPLTNAGLHDFEGAVALYVFTGTWTLVTAWRMGPRAGVFAPDAEGLSPAPNSYASVATGALFVFMAIPLIALGSTWIMPGKGVFGITMAQTGIGVVIKNVFCALLGGGVSGAILAAWLREPVWVFFGPIAGAVMTGTIFDIAGSLESVAFGVLGPVLAVLVSRVLVRLRLDEPKVAPLAFGPGMCGSILGGVLHCGTATAGFPDLAAPYIVGHAQIGAWMQIEGVVAIMLLAAVPAWVICRVFEATSGLRISRDCEREGMDATYWGRRQE</sequence>
<keyword evidence="7" id="KW-0924">Ammonia transport</keyword>
<gene>
    <name evidence="10" type="ORF">GOB87_12830</name>
</gene>
<evidence type="ECO:0000256" key="5">
    <source>
        <dbReference type="ARBA" id="ARBA00022989"/>
    </source>
</evidence>
<feature type="transmembrane region" description="Helical" evidence="8">
    <location>
        <begin position="318"/>
        <end position="336"/>
    </location>
</feature>
<feature type="transmembrane region" description="Helical" evidence="8">
    <location>
        <begin position="185"/>
        <end position="202"/>
    </location>
</feature>
<protein>
    <submittedName>
        <fullName evidence="10">Ammonium transporter</fullName>
    </submittedName>
</protein>
<feature type="transmembrane region" description="Helical" evidence="8">
    <location>
        <begin position="263"/>
        <end position="285"/>
    </location>
</feature>
<dbReference type="InterPro" id="IPR029020">
    <property type="entry name" value="Ammonium/urea_transptr"/>
</dbReference>
<dbReference type="SUPFAM" id="SSF111352">
    <property type="entry name" value="Ammonium transporter"/>
    <property type="match status" value="1"/>
</dbReference>
<dbReference type="Pfam" id="PF00909">
    <property type="entry name" value="Ammonium_transp"/>
    <property type="match status" value="1"/>
</dbReference>
<dbReference type="PANTHER" id="PTHR11730">
    <property type="entry name" value="AMMONIUM TRANSPORTER"/>
    <property type="match status" value="1"/>
</dbReference>
<dbReference type="RefSeq" id="WP_166317587.1">
    <property type="nucleotide sequence ID" value="NZ_WOTH01000034.1"/>
</dbReference>
<feature type="transmembrane region" description="Helical" evidence="8">
    <location>
        <begin position="45"/>
        <end position="66"/>
    </location>
</feature>
<dbReference type="EMBL" id="WOTH01000034">
    <property type="protein sequence ID" value="NHO54819.1"/>
    <property type="molecule type" value="Genomic_DNA"/>
</dbReference>
<comment type="subcellular location">
    <subcellularLocation>
        <location evidence="1">Membrane</location>
        <topology evidence="1">Multi-pass membrane protein</topology>
    </subcellularLocation>
</comment>
<keyword evidence="4 8" id="KW-0812">Transmembrane</keyword>
<name>A0A967EJD5_9PROT</name>
<feature type="transmembrane region" description="Helical" evidence="8">
    <location>
        <begin position="223"/>
        <end position="243"/>
    </location>
</feature>
<feature type="transmembrane region" description="Helical" evidence="8">
    <location>
        <begin position="147"/>
        <end position="165"/>
    </location>
</feature>
<dbReference type="GO" id="GO:0005886">
    <property type="term" value="C:plasma membrane"/>
    <property type="evidence" value="ECO:0007669"/>
    <property type="project" value="TreeGrafter"/>
</dbReference>
<evidence type="ECO:0000256" key="1">
    <source>
        <dbReference type="ARBA" id="ARBA00004141"/>
    </source>
</evidence>
<comment type="caution">
    <text evidence="10">The sequence shown here is derived from an EMBL/GenBank/DDBJ whole genome shotgun (WGS) entry which is preliminary data.</text>
</comment>
<organism evidence="10 11">
    <name type="scientific">Acetobacter estunensis</name>
    <dbReference type="NCBI Taxonomy" id="104097"/>
    <lineage>
        <taxon>Bacteria</taxon>
        <taxon>Pseudomonadati</taxon>
        <taxon>Pseudomonadota</taxon>
        <taxon>Alphaproteobacteria</taxon>
        <taxon>Acetobacterales</taxon>
        <taxon>Acetobacteraceae</taxon>
        <taxon>Acetobacter</taxon>
    </lineage>
</organism>
<keyword evidence="6 8" id="KW-0472">Membrane</keyword>
<dbReference type="Proteomes" id="UP000597459">
    <property type="component" value="Unassembled WGS sequence"/>
</dbReference>
<evidence type="ECO:0000259" key="9">
    <source>
        <dbReference type="Pfam" id="PF00909"/>
    </source>
</evidence>
<keyword evidence="11" id="KW-1185">Reference proteome</keyword>
<feature type="transmembrane region" description="Helical" evidence="8">
    <location>
        <begin position="392"/>
        <end position="413"/>
    </location>
</feature>
<feature type="domain" description="Ammonium transporter AmtB-like" evidence="9">
    <location>
        <begin position="17"/>
        <end position="436"/>
    </location>
</feature>
<keyword evidence="5 8" id="KW-1133">Transmembrane helix</keyword>
<keyword evidence="3" id="KW-0813">Transport</keyword>
<dbReference type="GO" id="GO:0008519">
    <property type="term" value="F:ammonium channel activity"/>
    <property type="evidence" value="ECO:0007669"/>
    <property type="project" value="InterPro"/>
</dbReference>
<evidence type="ECO:0000256" key="2">
    <source>
        <dbReference type="ARBA" id="ARBA00005887"/>
    </source>
</evidence>
<evidence type="ECO:0000256" key="8">
    <source>
        <dbReference type="SAM" id="Phobius"/>
    </source>
</evidence>
<proteinExistence type="inferred from homology"/>
<feature type="transmembrane region" description="Helical" evidence="8">
    <location>
        <begin position="292"/>
        <end position="312"/>
    </location>
</feature>
<dbReference type="InterPro" id="IPR024041">
    <property type="entry name" value="NH4_transpt_AmtB-like_dom"/>
</dbReference>